<dbReference type="EMBL" id="MU070216">
    <property type="protein sequence ID" value="KAF5828999.1"/>
    <property type="molecule type" value="Genomic_DNA"/>
</dbReference>
<name>A0ABQ7G320_DUNSA</name>
<reference evidence="2" key="1">
    <citation type="submission" date="2017-08" db="EMBL/GenBank/DDBJ databases">
        <authorList>
            <person name="Polle J.E."/>
            <person name="Barry K."/>
            <person name="Cushman J."/>
            <person name="Schmutz J."/>
            <person name="Tran D."/>
            <person name="Hathwaick L.T."/>
            <person name="Yim W.C."/>
            <person name="Jenkins J."/>
            <person name="Mckie-Krisberg Z.M."/>
            <person name="Prochnik S."/>
            <person name="Lindquist E."/>
            <person name="Dockter R.B."/>
            <person name="Adam C."/>
            <person name="Molina H."/>
            <person name="Bunkerborg J."/>
            <person name="Jin E."/>
            <person name="Buchheim M."/>
            <person name="Magnuson J."/>
        </authorList>
    </citation>
    <scope>NUCLEOTIDE SEQUENCE</scope>
    <source>
        <strain evidence="2">CCAP 19/18</strain>
    </source>
</reference>
<gene>
    <name evidence="2" type="ORF">DUNSADRAFT_16703</name>
</gene>
<evidence type="ECO:0000313" key="2">
    <source>
        <dbReference type="EMBL" id="KAF5828999.1"/>
    </source>
</evidence>
<evidence type="ECO:0000256" key="1">
    <source>
        <dbReference type="SAM" id="MobiDB-lite"/>
    </source>
</evidence>
<accession>A0ABQ7G320</accession>
<proteinExistence type="predicted"/>
<protein>
    <recommendedName>
        <fullName evidence="4">Encoded protein</fullName>
    </recommendedName>
</protein>
<keyword evidence="3" id="KW-1185">Reference proteome</keyword>
<evidence type="ECO:0000313" key="3">
    <source>
        <dbReference type="Proteomes" id="UP000815325"/>
    </source>
</evidence>
<dbReference type="Proteomes" id="UP000815325">
    <property type="component" value="Unassembled WGS sequence"/>
</dbReference>
<feature type="region of interest" description="Disordered" evidence="1">
    <location>
        <begin position="71"/>
        <end position="92"/>
    </location>
</feature>
<organism evidence="2 3">
    <name type="scientific">Dunaliella salina</name>
    <name type="common">Green alga</name>
    <name type="synonym">Protococcus salinus</name>
    <dbReference type="NCBI Taxonomy" id="3046"/>
    <lineage>
        <taxon>Eukaryota</taxon>
        <taxon>Viridiplantae</taxon>
        <taxon>Chlorophyta</taxon>
        <taxon>core chlorophytes</taxon>
        <taxon>Chlorophyceae</taxon>
        <taxon>CS clade</taxon>
        <taxon>Chlamydomonadales</taxon>
        <taxon>Dunaliellaceae</taxon>
        <taxon>Dunaliella</taxon>
    </lineage>
</organism>
<sequence length="146" mass="15528">MVLASTPPFHLVLRHSGFLDKAHHPVHEPAYEAILAELDRLAELGGTSRPHLECKGVPTKNDQAGLGLHTSRAGAAQPALGSHSAVLPDPSGQAMQLSGLRQAGFLGEGRQPMRPSTAQPAYAAIEAELDRLAELGSRSRPREVHL</sequence>
<comment type="caution">
    <text evidence="2">The sequence shown here is derived from an EMBL/GenBank/DDBJ whole genome shotgun (WGS) entry which is preliminary data.</text>
</comment>
<evidence type="ECO:0008006" key="4">
    <source>
        <dbReference type="Google" id="ProtNLM"/>
    </source>
</evidence>
<feature type="non-terminal residue" evidence="2">
    <location>
        <position position="146"/>
    </location>
</feature>